<evidence type="ECO:0000313" key="2">
    <source>
        <dbReference type="EMBL" id="CAD1835874.1"/>
    </source>
</evidence>
<sequence>MLYRKDDKADMLVRISLSFFSLAKVITLAKKVNKGTFETIISPWNNPEAVLEQVGLIKVKMKDLLIRYIPDLPTIPLHQVNVVMSTTLKQTLQGLTLVAPLPYEATVHQFPVFVVGTRLNAQKSIIFYAIPPAIITPPRPVLDEECEEDEWLVAHTVLDPKLSRLLASAGVDVSEDGRLPPTLPIFKKLWSPSETREDFMPGIPRDTRGLGYQGPKPPRWHIKKKYSKRSPESEQANCAFLLGGSSDDSSDELQSYTSESDEELLII</sequence>
<dbReference type="AlphaFoldDB" id="A0A6V7PY85"/>
<gene>
    <name evidence="2" type="ORF">CB5_LOCUS19085</name>
</gene>
<feature type="region of interest" description="Disordered" evidence="1">
    <location>
        <begin position="197"/>
        <end position="267"/>
    </location>
</feature>
<organism evidence="2">
    <name type="scientific">Ananas comosus var. bracteatus</name>
    <name type="common">red pineapple</name>
    <dbReference type="NCBI Taxonomy" id="296719"/>
    <lineage>
        <taxon>Eukaryota</taxon>
        <taxon>Viridiplantae</taxon>
        <taxon>Streptophyta</taxon>
        <taxon>Embryophyta</taxon>
        <taxon>Tracheophyta</taxon>
        <taxon>Spermatophyta</taxon>
        <taxon>Magnoliopsida</taxon>
        <taxon>Liliopsida</taxon>
        <taxon>Poales</taxon>
        <taxon>Bromeliaceae</taxon>
        <taxon>Bromelioideae</taxon>
        <taxon>Ananas</taxon>
    </lineage>
</organism>
<dbReference type="EMBL" id="LR862153">
    <property type="protein sequence ID" value="CAD1835874.1"/>
    <property type="molecule type" value="Genomic_DNA"/>
</dbReference>
<accession>A0A6V7PY85</accession>
<feature type="compositionally biased region" description="Basic residues" evidence="1">
    <location>
        <begin position="218"/>
        <end position="228"/>
    </location>
</feature>
<protein>
    <submittedName>
        <fullName evidence="2">Uncharacterized protein</fullName>
    </submittedName>
</protein>
<evidence type="ECO:0000256" key="1">
    <source>
        <dbReference type="SAM" id="MobiDB-lite"/>
    </source>
</evidence>
<name>A0A6V7PY85_ANACO</name>
<reference evidence="2" key="1">
    <citation type="submission" date="2020-07" db="EMBL/GenBank/DDBJ databases">
        <authorList>
            <person name="Lin J."/>
        </authorList>
    </citation>
    <scope>NUCLEOTIDE SEQUENCE</scope>
</reference>
<proteinExistence type="predicted"/>